<sequence length="157" mass="16937">MKGIILIVSSLIWFVTAPAGAVVYERNTARPVNQVVFGEVDTVRNITQRQILESEHSGWKTLGGAVLGGLLGNQFGGGHGREIATAVGALAGAAMAQQYQSSGGSVVENKLEELLIRNEQNGLVNVIQDYDPAMVFMKGDKVRILYFDDGVRVDKTF</sequence>
<dbReference type="InterPro" id="IPR051407">
    <property type="entry name" value="Bact_OM_lipoprot/Surf_antigen"/>
</dbReference>
<gene>
    <name evidence="4" type="ORF">LCR_05570</name>
</gene>
<feature type="domain" description="Glycine zipper 2TM" evidence="3">
    <location>
        <begin position="61"/>
        <end position="99"/>
    </location>
</feature>
<evidence type="ECO:0000256" key="1">
    <source>
        <dbReference type="ARBA" id="ARBA00004370"/>
    </source>
</evidence>
<reference evidence="4 5" key="1">
    <citation type="submission" date="2016-02" db="EMBL/GenBank/DDBJ databases">
        <title>Draft genome sequence of Aeromonas trota strain 1999lcr isolated from cerebrospinal fluid (CSF).</title>
        <authorList>
            <person name="Dallagassa C.B."/>
            <person name="Prediger K.C."/>
            <person name="Weiss V.A."/>
            <person name="Assis F.E."/>
            <person name="Baura V."/>
            <person name="Cruz L.M."/>
            <person name="Souza E.M."/>
            <person name="Pedrosa F.O."/>
            <person name="Fadel-Picheth C.M."/>
        </authorList>
    </citation>
    <scope>NUCLEOTIDE SEQUENCE [LARGE SCALE GENOMIC DNA]</scope>
    <source>
        <strain evidence="4 5">1999lcr</strain>
    </source>
</reference>
<dbReference type="AlphaFoldDB" id="A0A175VKY7"/>
<keyword evidence="2" id="KW-0472">Membrane</keyword>
<protein>
    <recommendedName>
        <fullName evidence="3">Glycine zipper 2TM domain-containing protein</fullName>
    </recommendedName>
</protein>
<comment type="caution">
    <text evidence="4">The sequence shown here is derived from an EMBL/GenBank/DDBJ whole genome shotgun (WGS) entry which is preliminary data.</text>
</comment>
<dbReference type="GO" id="GO:0019867">
    <property type="term" value="C:outer membrane"/>
    <property type="evidence" value="ECO:0007669"/>
    <property type="project" value="InterPro"/>
</dbReference>
<dbReference type="RefSeq" id="WP_026456805.1">
    <property type="nucleotide sequence ID" value="NZ_JMGO02000002.1"/>
</dbReference>
<proteinExistence type="predicted"/>
<dbReference type="OrthoDB" id="6291231at2"/>
<dbReference type="Proteomes" id="UP000078435">
    <property type="component" value="Unassembled WGS sequence"/>
</dbReference>
<dbReference type="InterPro" id="IPR008816">
    <property type="entry name" value="Gly_zipper_2TM_dom"/>
</dbReference>
<dbReference type="EMBL" id="JMGO02000002">
    <property type="protein sequence ID" value="KXU81183.1"/>
    <property type="molecule type" value="Genomic_DNA"/>
</dbReference>
<accession>A0A175VKY7</accession>
<evidence type="ECO:0000313" key="5">
    <source>
        <dbReference type="Proteomes" id="UP000078435"/>
    </source>
</evidence>
<evidence type="ECO:0000256" key="2">
    <source>
        <dbReference type="ARBA" id="ARBA00023136"/>
    </source>
</evidence>
<dbReference type="PANTHER" id="PTHR35603:SF2">
    <property type="entry name" value="OUTER MEMBRANE LIPOPROTEIN"/>
    <property type="match status" value="1"/>
</dbReference>
<dbReference type="PANTHER" id="PTHR35603">
    <property type="match status" value="1"/>
</dbReference>
<name>A0A175VKY7_AEREN</name>
<evidence type="ECO:0000313" key="4">
    <source>
        <dbReference type="EMBL" id="KXU81183.1"/>
    </source>
</evidence>
<organism evidence="4 5">
    <name type="scientific">Aeromonas enteropelogenes</name>
    <name type="common">Aeromonas trota</name>
    <dbReference type="NCBI Taxonomy" id="29489"/>
    <lineage>
        <taxon>Bacteria</taxon>
        <taxon>Pseudomonadati</taxon>
        <taxon>Pseudomonadota</taxon>
        <taxon>Gammaproteobacteria</taxon>
        <taxon>Aeromonadales</taxon>
        <taxon>Aeromonadaceae</taxon>
        <taxon>Aeromonas</taxon>
    </lineage>
</organism>
<dbReference type="Pfam" id="PF05433">
    <property type="entry name" value="Rick_17kDa_Anti"/>
    <property type="match status" value="1"/>
</dbReference>
<evidence type="ECO:0000259" key="3">
    <source>
        <dbReference type="Pfam" id="PF05433"/>
    </source>
</evidence>
<dbReference type="STRING" id="29489.VL01_12170"/>
<comment type="subcellular location">
    <subcellularLocation>
        <location evidence="1">Membrane</location>
    </subcellularLocation>
</comment>